<name>A0A4U5MUR0_STECR</name>
<dbReference type="AlphaFoldDB" id="A0A4U5MUR0"/>
<reference evidence="1 2" key="1">
    <citation type="journal article" date="2015" name="Genome Biol.">
        <title>Comparative genomics of Steinernema reveals deeply conserved gene regulatory networks.</title>
        <authorList>
            <person name="Dillman A.R."/>
            <person name="Macchietto M."/>
            <person name="Porter C.F."/>
            <person name="Rogers A."/>
            <person name="Williams B."/>
            <person name="Antoshechkin I."/>
            <person name="Lee M.M."/>
            <person name="Goodwin Z."/>
            <person name="Lu X."/>
            <person name="Lewis E.E."/>
            <person name="Goodrich-Blair H."/>
            <person name="Stock S.P."/>
            <person name="Adams B.J."/>
            <person name="Sternberg P.W."/>
            <person name="Mortazavi A."/>
        </authorList>
    </citation>
    <scope>NUCLEOTIDE SEQUENCE [LARGE SCALE GENOMIC DNA]</scope>
    <source>
        <strain evidence="1 2">ALL</strain>
    </source>
</reference>
<gene>
    <name evidence="1" type="ORF">L596_020587</name>
</gene>
<reference evidence="1 2" key="2">
    <citation type="journal article" date="2019" name="G3 (Bethesda)">
        <title>Hybrid Assembly of the Genome of the Entomopathogenic Nematode Steinernema carpocapsae Identifies the X-Chromosome.</title>
        <authorList>
            <person name="Serra L."/>
            <person name="Macchietto M."/>
            <person name="Macias-Munoz A."/>
            <person name="McGill C.J."/>
            <person name="Rodriguez I.M."/>
            <person name="Rodriguez B."/>
            <person name="Murad R."/>
            <person name="Mortazavi A."/>
        </authorList>
    </citation>
    <scope>NUCLEOTIDE SEQUENCE [LARGE SCALE GENOMIC DNA]</scope>
    <source>
        <strain evidence="1 2">ALL</strain>
    </source>
</reference>
<accession>A0A4U5MUR0</accession>
<sequence length="99" mass="11559">MWKLDKNENIANKIAAVFDCQRWKRMFPAVHAGNIIWIWERFWSGMDIRRTITDDVLNFYYNLEAIVLAQLIRALCCNRISMSSTQVQSKSFRSGVSGL</sequence>
<evidence type="ECO:0000313" key="2">
    <source>
        <dbReference type="Proteomes" id="UP000298663"/>
    </source>
</evidence>
<keyword evidence="2" id="KW-1185">Reference proteome</keyword>
<dbReference type="Proteomes" id="UP000298663">
    <property type="component" value="Unassembled WGS sequence"/>
</dbReference>
<organism evidence="1 2">
    <name type="scientific">Steinernema carpocapsae</name>
    <name type="common">Entomopathogenic nematode</name>
    <dbReference type="NCBI Taxonomy" id="34508"/>
    <lineage>
        <taxon>Eukaryota</taxon>
        <taxon>Metazoa</taxon>
        <taxon>Ecdysozoa</taxon>
        <taxon>Nematoda</taxon>
        <taxon>Chromadorea</taxon>
        <taxon>Rhabditida</taxon>
        <taxon>Tylenchina</taxon>
        <taxon>Panagrolaimomorpha</taxon>
        <taxon>Strongyloidoidea</taxon>
        <taxon>Steinernematidae</taxon>
        <taxon>Steinernema</taxon>
    </lineage>
</organism>
<protein>
    <submittedName>
        <fullName evidence="1">Uncharacterized protein</fullName>
    </submittedName>
</protein>
<comment type="caution">
    <text evidence="1">The sequence shown here is derived from an EMBL/GenBank/DDBJ whole genome shotgun (WGS) entry which is preliminary data.</text>
</comment>
<proteinExistence type="predicted"/>
<dbReference type="EMBL" id="AZBU02000006">
    <property type="protein sequence ID" value="TKR73253.1"/>
    <property type="molecule type" value="Genomic_DNA"/>
</dbReference>
<evidence type="ECO:0000313" key="1">
    <source>
        <dbReference type="EMBL" id="TKR73253.1"/>
    </source>
</evidence>